<protein>
    <submittedName>
        <fullName evidence="3">Transmembrane protein</fullName>
    </submittedName>
</protein>
<evidence type="ECO:0000313" key="2">
    <source>
        <dbReference type="Proteomes" id="UP000095281"/>
    </source>
</evidence>
<name>A0A1I8C343_MELHA</name>
<keyword evidence="1" id="KW-1133">Transmembrane helix</keyword>
<evidence type="ECO:0000313" key="3">
    <source>
        <dbReference type="WBParaSite" id="MhA1_Contig95.frz3.gene10"/>
    </source>
</evidence>
<organism evidence="2 3">
    <name type="scientific">Meloidogyne hapla</name>
    <name type="common">Root-knot nematode worm</name>
    <dbReference type="NCBI Taxonomy" id="6305"/>
    <lineage>
        <taxon>Eukaryota</taxon>
        <taxon>Metazoa</taxon>
        <taxon>Ecdysozoa</taxon>
        <taxon>Nematoda</taxon>
        <taxon>Chromadorea</taxon>
        <taxon>Rhabditida</taxon>
        <taxon>Tylenchina</taxon>
        <taxon>Tylenchomorpha</taxon>
        <taxon>Tylenchoidea</taxon>
        <taxon>Meloidogynidae</taxon>
        <taxon>Meloidogyninae</taxon>
        <taxon>Meloidogyne</taxon>
    </lineage>
</organism>
<keyword evidence="1" id="KW-0472">Membrane</keyword>
<feature type="transmembrane region" description="Helical" evidence="1">
    <location>
        <begin position="6"/>
        <end position="27"/>
    </location>
</feature>
<sequence length="205" mass="25113">MCNSFNPLLIIGLLNLFISFSLFALFFQLRCEDIKFYAEQRKFLLYNYTETYQKTIELFNGKNDNIWREINKFIIYNDLLPITTFFLISGFFCLAFSQFTGSNMSYDQSRTNDLEQNKKEIFYNFFIKNKQKLQQVFKEMDKQLYRILFKDEFILFFIGTIFGISSLFYSFMIYDQRQKWKKFYKILEQWEKEEEEKKLKKNLTV</sequence>
<evidence type="ECO:0000256" key="1">
    <source>
        <dbReference type="SAM" id="Phobius"/>
    </source>
</evidence>
<feature type="transmembrane region" description="Helical" evidence="1">
    <location>
        <begin position="79"/>
        <end position="99"/>
    </location>
</feature>
<keyword evidence="2" id="KW-1185">Reference proteome</keyword>
<dbReference type="WBParaSite" id="MhA1_Contig95.frz3.gene10">
    <property type="protein sequence ID" value="MhA1_Contig95.frz3.gene10"/>
    <property type="gene ID" value="MhA1_Contig95.frz3.gene10"/>
</dbReference>
<reference evidence="3" key="1">
    <citation type="submission" date="2016-11" db="UniProtKB">
        <authorList>
            <consortium name="WormBaseParasite"/>
        </authorList>
    </citation>
    <scope>IDENTIFICATION</scope>
</reference>
<dbReference type="AlphaFoldDB" id="A0A1I8C343"/>
<proteinExistence type="predicted"/>
<accession>A0A1I8C343</accession>
<feature type="transmembrane region" description="Helical" evidence="1">
    <location>
        <begin position="153"/>
        <end position="174"/>
    </location>
</feature>
<dbReference type="Proteomes" id="UP000095281">
    <property type="component" value="Unplaced"/>
</dbReference>
<keyword evidence="1" id="KW-0812">Transmembrane</keyword>